<dbReference type="PANTHER" id="PTHR31126:SF48">
    <property type="entry name" value="INOSITOL PHOSPHATASE SIW14"/>
    <property type="match status" value="1"/>
</dbReference>
<keyword evidence="4" id="KW-0378">Hydrolase</keyword>
<feature type="domain" description="Tyrosine-protein phosphatase" evidence="10">
    <location>
        <begin position="38"/>
        <end position="185"/>
    </location>
</feature>
<dbReference type="GO" id="GO:0016791">
    <property type="term" value="F:phosphatase activity"/>
    <property type="evidence" value="ECO:0007669"/>
    <property type="project" value="InterPro"/>
</dbReference>
<dbReference type="Pfam" id="PF03162">
    <property type="entry name" value="Y_phosphatase2"/>
    <property type="match status" value="1"/>
</dbReference>
<dbReference type="FunFam" id="3.90.190.10:FF:000035">
    <property type="entry name" value="Tyrosine phosphatase, putative"/>
    <property type="match status" value="1"/>
</dbReference>
<dbReference type="PROSITE" id="PS00383">
    <property type="entry name" value="TYR_PHOSPHATASE_1"/>
    <property type="match status" value="1"/>
</dbReference>
<evidence type="ECO:0000259" key="10">
    <source>
        <dbReference type="PROSITE" id="PS50054"/>
    </source>
</evidence>
<dbReference type="KEGG" id="ela:UCREL1_8273"/>
<gene>
    <name evidence="11" type="ORF">UCREL1_8273</name>
</gene>
<dbReference type="InterPro" id="IPR020428">
    <property type="entry name" value="PFA-DSPs"/>
</dbReference>
<comment type="similarity">
    <text evidence="5">Belongs to the protein-tyrosine phosphatase family. Atypical dual-specificity phosphatase Siw14-like subfamily.</text>
</comment>
<evidence type="ECO:0000313" key="11">
    <source>
        <dbReference type="EMBL" id="EMR64764.1"/>
    </source>
</evidence>
<dbReference type="Gene3D" id="3.90.190.10">
    <property type="entry name" value="Protein tyrosine phosphatase superfamily"/>
    <property type="match status" value="1"/>
</dbReference>
<evidence type="ECO:0000256" key="9">
    <source>
        <dbReference type="ARBA" id="ARBA00048424"/>
    </source>
</evidence>
<evidence type="ECO:0000256" key="3">
    <source>
        <dbReference type="ARBA" id="ARBA00022490"/>
    </source>
</evidence>
<evidence type="ECO:0000256" key="6">
    <source>
        <dbReference type="ARBA" id="ARBA00047342"/>
    </source>
</evidence>
<comment type="catalytic activity">
    <reaction evidence="8">
        <text>1,5-bis(diphospho)-1D-myo-inositol 2,3,4,6-tetrakisphosphate + H2O = 1-diphospho-1D-myo-inositol 2,3,4,5,6-pentakisphosphate + phosphate + 2 H(+)</text>
        <dbReference type="Rhea" id="RHEA:79699"/>
        <dbReference type="ChEBI" id="CHEBI:15377"/>
        <dbReference type="ChEBI" id="CHEBI:15378"/>
        <dbReference type="ChEBI" id="CHEBI:43474"/>
        <dbReference type="ChEBI" id="CHEBI:74946"/>
        <dbReference type="ChEBI" id="CHEBI:77983"/>
        <dbReference type="EC" id="3.6.1.52"/>
    </reaction>
    <physiologicalReaction direction="left-to-right" evidence="8">
        <dbReference type="Rhea" id="RHEA:79700"/>
    </physiologicalReaction>
</comment>
<dbReference type="PROSITE" id="PS50054">
    <property type="entry name" value="TYR_PHOSPHATASE_DUAL"/>
    <property type="match status" value="1"/>
</dbReference>
<dbReference type="GO" id="GO:0005737">
    <property type="term" value="C:cytoplasm"/>
    <property type="evidence" value="ECO:0007669"/>
    <property type="project" value="UniProtKB-SubCell"/>
</dbReference>
<evidence type="ECO:0000256" key="4">
    <source>
        <dbReference type="ARBA" id="ARBA00022801"/>
    </source>
</evidence>
<dbReference type="HOGENOM" id="CLU_047845_5_3_1"/>
<evidence type="ECO:0000313" key="12">
    <source>
        <dbReference type="Proteomes" id="UP000012174"/>
    </source>
</evidence>
<dbReference type="Proteomes" id="UP000012174">
    <property type="component" value="Unassembled WGS sequence"/>
</dbReference>
<dbReference type="PRINTS" id="PR01911">
    <property type="entry name" value="PFDSPHPHTASE"/>
</dbReference>
<proteinExistence type="inferred from homology"/>
<dbReference type="PANTHER" id="PTHR31126">
    <property type="entry name" value="TYROSINE-PROTEIN PHOSPHATASE"/>
    <property type="match status" value="1"/>
</dbReference>
<evidence type="ECO:0000256" key="1">
    <source>
        <dbReference type="ARBA" id="ARBA00004496"/>
    </source>
</evidence>
<sequence>MIDRSPESSGVVDSLDASAKKDIIVEQPIAIATMQPINFGMVVPGLYRSGYPQAANYPFMRSLKLKTIVTLVEKDMPEGYQQFIDENGINHQIFAMTGTKKEEIPASLMKSIAEVVLNRENHPLLIHCNHGKHRTGCVVGVVRKQGGMNADAIIQEYTDYAAPKVRVSDVDYIRNFQIADIAFGTKASLPRKPRNTSITSK</sequence>
<reference evidence="12" key="1">
    <citation type="journal article" date="2013" name="Genome Announc.">
        <title>Draft genome sequence of the grapevine dieback fungus Eutypa lata UCR-EL1.</title>
        <authorList>
            <person name="Blanco-Ulate B."/>
            <person name="Rolshausen P.E."/>
            <person name="Cantu D."/>
        </authorList>
    </citation>
    <scope>NUCLEOTIDE SEQUENCE [LARGE SCALE GENOMIC DNA]</scope>
    <source>
        <strain evidence="12">UCR-EL1</strain>
    </source>
</reference>
<dbReference type="EMBL" id="KB707005">
    <property type="protein sequence ID" value="EMR64764.1"/>
    <property type="molecule type" value="Genomic_DNA"/>
</dbReference>
<protein>
    <recommendedName>
        <fullName evidence="2">diphosphoinositol-polyphosphate diphosphatase</fullName>
        <ecNumber evidence="2">3.6.1.52</ecNumber>
    </recommendedName>
</protein>
<evidence type="ECO:0000256" key="5">
    <source>
        <dbReference type="ARBA" id="ARBA00044949"/>
    </source>
</evidence>
<dbReference type="InterPro" id="IPR029021">
    <property type="entry name" value="Prot-tyrosine_phosphatase-like"/>
</dbReference>
<dbReference type="STRING" id="1287681.M7SET1"/>
<dbReference type="InterPro" id="IPR016130">
    <property type="entry name" value="Tyr_Pase_AS"/>
</dbReference>
<keyword evidence="3" id="KW-0963">Cytoplasm</keyword>
<comment type="catalytic activity">
    <reaction evidence="6">
        <text>5-diphospho-1D-myo-inositol 1,2,3,4,6-pentakisphosphate + H2O = 1D-myo-inositol hexakisphosphate + phosphate + H(+)</text>
        <dbReference type="Rhea" id="RHEA:22384"/>
        <dbReference type="ChEBI" id="CHEBI:15377"/>
        <dbReference type="ChEBI" id="CHEBI:15378"/>
        <dbReference type="ChEBI" id="CHEBI:43474"/>
        <dbReference type="ChEBI" id="CHEBI:58130"/>
        <dbReference type="ChEBI" id="CHEBI:58628"/>
        <dbReference type="EC" id="3.6.1.52"/>
    </reaction>
    <physiologicalReaction direction="left-to-right" evidence="6">
        <dbReference type="Rhea" id="RHEA:22385"/>
    </physiologicalReaction>
</comment>
<dbReference type="GO" id="GO:0052840">
    <property type="term" value="F:inositol diphosphate tetrakisphosphate diphosphatase activity"/>
    <property type="evidence" value="ECO:0007669"/>
    <property type="project" value="TreeGrafter"/>
</dbReference>
<dbReference type="SUPFAM" id="SSF52799">
    <property type="entry name" value="(Phosphotyrosine protein) phosphatases II"/>
    <property type="match status" value="1"/>
</dbReference>
<dbReference type="InterPro" id="IPR004861">
    <property type="entry name" value="Siw14-like"/>
</dbReference>
<comment type="catalytic activity">
    <reaction evidence="9">
        <text>6-diphospho-1D-myo-inositol pentakisphosphate + H2O = 1D-myo-inositol hexakisphosphate + phosphate + H(+)</text>
        <dbReference type="Rhea" id="RHEA:79703"/>
        <dbReference type="ChEBI" id="CHEBI:15377"/>
        <dbReference type="ChEBI" id="CHEBI:15378"/>
        <dbReference type="ChEBI" id="CHEBI:43474"/>
        <dbReference type="ChEBI" id="CHEBI:58130"/>
        <dbReference type="ChEBI" id="CHEBI:230534"/>
        <dbReference type="EC" id="3.6.1.52"/>
    </reaction>
    <physiologicalReaction direction="left-to-right" evidence="9">
        <dbReference type="Rhea" id="RHEA:79704"/>
    </physiologicalReaction>
</comment>
<evidence type="ECO:0000256" key="8">
    <source>
        <dbReference type="ARBA" id="ARBA00047927"/>
    </source>
</evidence>
<evidence type="ECO:0000256" key="7">
    <source>
        <dbReference type="ARBA" id="ARBA00047562"/>
    </source>
</evidence>
<accession>M7SET1</accession>
<comment type="catalytic activity">
    <reaction evidence="7">
        <text>3,5-bis(diphospho)-1D-myo-inositol 1,2,4,6-tetrakisphosphate + H2O = 3-diphospho-1D-myo-inositol 1,2,4,5,6-pentakisphosphate + phosphate + 2 H(+)</text>
        <dbReference type="Rhea" id="RHEA:56312"/>
        <dbReference type="ChEBI" id="CHEBI:15377"/>
        <dbReference type="ChEBI" id="CHEBI:15378"/>
        <dbReference type="ChEBI" id="CHEBI:43474"/>
        <dbReference type="ChEBI" id="CHEBI:140372"/>
        <dbReference type="ChEBI" id="CHEBI:140374"/>
        <dbReference type="EC" id="3.6.1.52"/>
    </reaction>
    <physiologicalReaction direction="left-to-right" evidence="7">
        <dbReference type="Rhea" id="RHEA:56313"/>
    </physiologicalReaction>
</comment>
<name>M7SET1_EUTLA</name>
<comment type="subcellular location">
    <subcellularLocation>
        <location evidence="1">Cytoplasm</location>
    </subcellularLocation>
</comment>
<dbReference type="EC" id="3.6.1.52" evidence="2"/>
<dbReference type="OrthoDB" id="6375174at2759"/>
<evidence type="ECO:0000256" key="2">
    <source>
        <dbReference type="ARBA" id="ARBA00012527"/>
    </source>
</evidence>
<dbReference type="InterPro" id="IPR020422">
    <property type="entry name" value="TYR_PHOSPHATASE_DUAL_dom"/>
</dbReference>
<dbReference type="OMA" id="EYPEQNM"/>
<keyword evidence="12" id="KW-1185">Reference proteome</keyword>
<dbReference type="eggNOG" id="KOG1572">
    <property type="taxonomic scope" value="Eukaryota"/>
</dbReference>
<organism evidence="11 12">
    <name type="scientific">Eutypa lata (strain UCR-EL1)</name>
    <name type="common">Grapevine dieback disease fungus</name>
    <name type="synonym">Eutypa armeniacae</name>
    <dbReference type="NCBI Taxonomy" id="1287681"/>
    <lineage>
        <taxon>Eukaryota</taxon>
        <taxon>Fungi</taxon>
        <taxon>Dikarya</taxon>
        <taxon>Ascomycota</taxon>
        <taxon>Pezizomycotina</taxon>
        <taxon>Sordariomycetes</taxon>
        <taxon>Xylariomycetidae</taxon>
        <taxon>Xylariales</taxon>
        <taxon>Diatrypaceae</taxon>
        <taxon>Eutypa</taxon>
    </lineage>
</organism>
<dbReference type="AlphaFoldDB" id="M7SET1"/>